<dbReference type="GO" id="GO:0006313">
    <property type="term" value="P:DNA transposition"/>
    <property type="evidence" value="ECO:0007669"/>
    <property type="project" value="InterPro"/>
</dbReference>
<dbReference type="InterPro" id="IPR036515">
    <property type="entry name" value="Transposase_17_sf"/>
</dbReference>
<dbReference type="AlphaFoldDB" id="A0A399FZU7"/>
<dbReference type="Proteomes" id="UP000266287">
    <property type="component" value="Unassembled WGS sequence"/>
</dbReference>
<dbReference type="SUPFAM" id="SSF143422">
    <property type="entry name" value="Transposase IS200-like"/>
    <property type="match status" value="1"/>
</dbReference>
<evidence type="ECO:0000313" key="3">
    <source>
        <dbReference type="Proteomes" id="UP000266287"/>
    </source>
</evidence>
<comment type="caution">
    <text evidence="2">The sequence shown here is derived from an EMBL/GenBank/DDBJ whole genome shotgun (WGS) entry which is preliminary data.</text>
</comment>
<dbReference type="SMART" id="SM01321">
    <property type="entry name" value="Y1_Tnp"/>
    <property type="match status" value="1"/>
</dbReference>
<gene>
    <name evidence="2" type="ORF">B9J77_01915</name>
</gene>
<dbReference type="Pfam" id="PF01797">
    <property type="entry name" value="Y1_Tnp"/>
    <property type="match status" value="1"/>
</dbReference>
<protein>
    <recommendedName>
        <fullName evidence="1">Transposase IS200-like domain-containing protein</fullName>
    </recommendedName>
</protein>
<dbReference type="GO" id="GO:0004803">
    <property type="term" value="F:transposase activity"/>
    <property type="evidence" value="ECO:0007669"/>
    <property type="project" value="InterPro"/>
</dbReference>
<organism evidence="2 3">
    <name type="scientific">candidate division NPL-UPA2 bacterium Unc8</name>
    <dbReference type="NCBI Taxonomy" id="1980939"/>
    <lineage>
        <taxon>Bacteria</taxon>
    </lineage>
</organism>
<feature type="domain" description="Transposase IS200-like" evidence="1">
    <location>
        <begin position="9"/>
        <end position="123"/>
    </location>
</feature>
<accession>A0A399FZU7</accession>
<dbReference type="CDD" id="cd06571">
    <property type="entry name" value="Bac_DnaA_C"/>
    <property type="match status" value="1"/>
</dbReference>
<proteinExistence type="predicted"/>
<dbReference type="SUPFAM" id="SSF48295">
    <property type="entry name" value="TrpR-like"/>
    <property type="match status" value="1"/>
</dbReference>
<dbReference type="GO" id="GO:0006270">
    <property type="term" value="P:DNA replication initiation"/>
    <property type="evidence" value="ECO:0007669"/>
    <property type="project" value="InterPro"/>
</dbReference>
<dbReference type="Gene3D" id="1.10.1750.10">
    <property type="match status" value="1"/>
</dbReference>
<sequence length="313" mass="37091">MARPLRIEYAGAFYHIIQRGNERKEIFKSDRDREKFLKYIELISGRYNIRIHTYCIMNNHFHLILETIEPNLAKAMHTLNTGYTVYFNTKRKRTGHLFQGRYKAILVQADEYLHHLSRYIHLNPIRAELVKDPKDYPWSSYKFFLSEINSPGWLKTDFILSMFDKDLKKARVLYRKFVIEHIGNEIDVIKDNITAGSILANHDFVEWIRDKFIKDKSDREIPDIERLKKRPSLADIISKVKEAVKDEGFSRKIAIYLSRKYTAKTLNEIASFYGNIGDTGVSQLCLRLERKRKEDRQLNNLISQLEKVWNVET</sequence>
<dbReference type="GO" id="GO:0043565">
    <property type="term" value="F:sequence-specific DNA binding"/>
    <property type="evidence" value="ECO:0007669"/>
    <property type="project" value="InterPro"/>
</dbReference>
<dbReference type="GO" id="GO:0006275">
    <property type="term" value="P:regulation of DNA replication"/>
    <property type="evidence" value="ECO:0007669"/>
    <property type="project" value="InterPro"/>
</dbReference>
<dbReference type="InterPro" id="IPR010921">
    <property type="entry name" value="Trp_repressor/repl_initiator"/>
</dbReference>
<evidence type="ECO:0000259" key="1">
    <source>
        <dbReference type="SMART" id="SM01321"/>
    </source>
</evidence>
<dbReference type="GO" id="GO:0005524">
    <property type="term" value="F:ATP binding"/>
    <property type="evidence" value="ECO:0007669"/>
    <property type="project" value="InterPro"/>
</dbReference>
<dbReference type="PANTHER" id="PTHR34322">
    <property type="entry name" value="TRANSPOSASE, Y1_TNP DOMAIN-CONTAINING"/>
    <property type="match status" value="1"/>
</dbReference>
<name>A0A399FZU7_UNCN2</name>
<dbReference type="InterPro" id="IPR013159">
    <property type="entry name" value="DnaA_C"/>
</dbReference>
<reference evidence="2 3" key="1">
    <citation type="submission" date="2018-08" db="EMBL/GenBank/DDBJ databases">
        <title>Draft genome of candidate division NPL-UPA2 bacterium Unc8 that adapted to ultra-basic serpentinizing groundwater.</title>
        <authorList>
            <person name="Ishii S."/>
            <person name="Suzuki S."/>
            <person name="Nealson K.H."/>
        </authorList>
    </citation>
    <scope>NUCLEOTIDE SEQUENCE [LARGE SCALE GENOMIC DNA]</scope>
    <source>
        <strain evidence="2">Unc8</strain>
    </source>
</reference>
<dbReference type="InterPro" id="IPR002686">
    <property type="entry name" value="Transposase_17"/>
</dbReference>
<dbReference type="PANTHER" id="PTHR34322:SF2">
    <property type="entry name" value="TRANSPOSASE IS200-LIKE DOMAIN-CONTAINING PROTEIN"/>
    <property type="match status" value="1"/>
</dbReference>
<dbReference type="EMBL" id="NDHY01000002">
    <property type="protein sequence ID" value="RII00792.1"/>
    <property type="molecule type" value="Genomic_DNA"/>
</dbReference>
<evidence type="ECO:0000313" key="2">
    <source>
        <dbReference type="EMBL" id="RII00792.1"/>
    </source>
</evidence>
<dbReference type="Gene3D" id="3.30.70.1290">
    <property type="entry name" value="Transposase IS200-like"/>
    <property type="match status" value="1"/>
</dbReference>